<dbReference type="Pfam" id="PF02517">
    <property type="entry name" value="Rce1-like"/>
    <property type="match status" value="1"/>
</dbReference>
<feature type="transmembrane region" description="Helical" evidence="1">
    <location>
        <begin position="93"/>
        <end position="111"/>
    </location>
</feature>
<keyword evidence="3" id="KW-0378">Hydrolase</keyword>
<comment type="caution">
    <text evidence="3">The sequence shown here is derived from an EMBL/GenBank/DDBJ whole genome shotgun (WGS) entry which is preliminary data.</text>
</comment>
<protein>
    <submittedName>
        <fullName evidence="3">CPBP family intramembrane glutamic endopeptidase</fullName>
        <ecNumber evidence="3">3.4.-.-</ecNumber>
    </submittedName>
</protein>
<evidence type="ECO:0000313" key="4">
    <source>
        <dbReference type="Proteomes" id="UP001597318"/>
    </source>
</evidence>
<reference evidence="4" key="1">
    <citation type="journal article" date="2019" name="Int. J. Syst. Evol. Microbiol.">
        <title>The Global Catalogue of Microorganisms (GCM) 10K type strain sequencing project: providing services to taxonomists for standard genome sequencing and annotation.</title>
        <authorList>
            <consortium name="The Broad Institute Genomics Platform"/>
            <consortium name="The Broad Institute Genome Sequencing Center for Infectious Disease"/>
            <person name="Wu L."/>
            <person name="Ma J."/>
        </authorList>
    </citation>
    <scope>NUCLEOTIDE SEQUENCE [LARGE SCALE GENOMIC DNA]</scope>
    <source>
        <strain evidence="4">CGMCC 1.15474</strain>
    </source>
</reference>
<organism evidence="3 4">
    <name type="scientific">Metabacillus endolithicus</name>
    <dbReference type="NCBI Taxonomy" id="1535204"/>
    <lineage>
        <taxon>Bacteria</taxon>
        <taxon>Bacillati</taxon>
        <taxon>Bacillota</taxon>
        <taxon>Bacilli</taxon>
        <taxon>Bacillales</taxon>
        <taxon>Bacillaceae</taxon>
        <taxon>Metabacillus</taxon>
    </lineage>
</organism>
<keyword evidence="4" id="KW-1185">Reference proteome</keyword>
<keyword evidence="1" id="KW-0472">Membrane</keyword>
<feature type="domain" description="CAAX prenyl protease 2/Lysostaphin resistance protein A-like" evidence="2">
    <location>
        <begin position="96"/>
        <end position="188"/>
    </location>
</feature>
<feature type="transmembrane region" description="Helical" evidence="1">
    <location>
        <begin position="60"/>
        <end position="81"/>
    </location>
</feature>
<dbReference type="Proteomes" id="UP001597318">
    <property type="component" value="Unassembled WGS sequence"/>
</dbReference>
<name>A0ABW5BUL6_9BACI</name>
<proteinExistence type="predicted"/>
<feature type="transmembrane region" description="Helical" evidence="1">
    <location>
        <begin position="21"/>
        <end position="40"/>
    </location>
</feature>
<feature type="transmembrane region" description="Helical" evidence="1">
    <location>
        <begin position="123"/>
        <end position="145"/>
    </location>
</feature>
<sequence>MEPDEYLEPKNSKVEFNLKEITPIIALFSLFLAVLIFVFIKLELITMEHYFSFENPSKLVLSTIITSIGLIIVGIVLTLIMPAKFIDETNKTFQHESLWTIMISMLVVVLFEELLFRGIVQNFIFLILKNEWYAIIATAVFFVIYHKRYFKKPLMLLNITLPGLVLCWIYFYHDNIIVPFIIHYTMNIALTLMFKYNLIRLRN</sequence>
<evidence type="ECO:0000256" key="1">
    <source>
        <dbReference type="SAM" id="Phobius"/>
    </source>
</evidence>
<accession>A0ABW5BUL6</accession>
<dbReference type="InterPro" id="IPR003675">
    <property type="entry name" value="Rce1/LyrA-like_dom"/>
</dbReference>
<dbReference type="EMBL" id="JBHUIK010000001">
    <property type="protein sequence ID" value="MFD2212629.1"/>
    <property type="molecule type" value="Genomic_DNA"/>
</dbReference>
<evidence type="ECO:0000259" key="2">
    <source>
        <dbReference type="Pfam" id="PF02517"/>
    </source>
</evidence>
<dbReference type="RefSeq" id="WP_247342055.1">
    <property type="nucleotide sequence ID" value="NZ_CP095550.1"/>
</dbReference>
<evidence type="ECO:0000313" key="3">
    <source>
        <dbReference type="EMBL" id="MFD2212629.1"/>
    </source>
</evidence>
<feature type="transmembrane region" description="Helical" evidence="1">
    <location>
        <begin position="177"/>
        <end position="198"/>
    </location>
</feature>
<gene>
    <name evidence="3" type="ORF">ACFSKK_02755</name>
</gene>
<keyword evidence="1" id="KW-0812">Transmembrane</keyword>
<dbReference type="EC" id="3.4.-.-" evidence="3"/>
<feature type="transmembrane region" description="Helical" evidence="1">
    <location>
        <begin position="154"/>
        <end position="171"/>
    </location>
</feature>
<dbReference type="GO" id="GO:0016787">
    <property type="term" value="F:hydrolase activity"/>
    <property type="evidence" value="ECO:0007669"/>
    <property type="project" value="UniProtKB-KW"/>
</dbReference>
<keyword evidence="1" id="KW-1133">Transmembrane helix</keyword>